<evidence type="ECO:0000256" key="2">
    <source>
        <dbReference type="SAM" id="Phobius"/>
    </source>
</evidence>
<evidence type="ECO:0000313" key="4">
    <source>
        <dbReference type="Proteomes" id="UP000177838"/>
    </source>
</evidence>
<feature type="region of interest" description="Disordered" evidence="1">
    <location>
        <begin position="481"/>
        <end position="506"/>
    </location>
</feature>
<dbReference type="InterPro" id="IPR013780">
    <property type="entry name" value="Glyco_hydro_b"/>
</dbReference>
<gene>
    <name evidence="3" type="ORF">A2589_03135</name>
</gene>
<comment type="caution">
    <text evidence="3">The sequence shown here is derived from an EMBL/GenBank/DDBJ whole genome shotgun (WGS) entry which is preliminary data.</text>
</comment>
<dbReference type="EMBL" id="MHTK01000005">
    <property type="protein sequence ID" value="OHA59808.1"/>
    <property type="molecule type" value="Genomic_DNA"/>
</dbReference>
<dbReference type="Gene3D" id="3.20.20.80">
    <property type="entry name" value="Glycosidases"/>
    <property type="match status" value="1"/>
</dbReference>
<reference evidence="3 4" key="1">
    <citation type="journal article" date="2016" name="Nat. Commun.">
        <title>Thousands of microbial genomes shed light on interconnected biogeochemical processes in an aquifer system.</title>
        <authorList>
            <person name="Anantharaman K."/>
            <person name="Brown C.T."/>
            <person name="Hug L.A."/>
            <person name="Sharon I."/>
            <person name="Castelle C.J."/>
            <person name="Probst A.J."/>
            <person name="Thomas B.C."/>
            <person name="Singh A."/>
            <person name="Wilkins M.J."/>
            <person name="Karaoz U."/>
            <person name="Brodie E.L."/>
            <person name="Williams K.H."/>
            <person name="Hubbard S.S."/>
            <person name="Banfield J.F."/>
        </authorList>
    </citation>
    <scope>NUCLEOTIDE SEQUENCE [LARGE SCALE GENOMIC DNA]</scope>
</reference>
<keyword evidence="2" id="KW-0472">Membrane</keyword>
<keyword evidence="2" id="KW-0812">Transmembrane</keyword>
<dbReference type="AlphaFoldDB" id="A0A1G2QHB5"/>
<keyword evidence="2" id="KW-1133">Transmembrane helix</keyword>
<sequence>MKNLDFVRSAFIIVVGVLLVAFSTWYLMERTEILSGPQALVERLVAQVSGLGSCELKNPTVSITPRRQEGAPGERLKFSFTVRNNNLNCDPATFDIRPWLDPRYGLSAEPRLHVETLADGTSVTRDFIMISPATAEAREIVFNQKAVNVSSARHWGSADARYVVMVEEVETCVRRHPSISVRPATKAGLPGQIVNYLFTVTNNNSSVCGESDFQIKPYFFTDSVLSSASTPIMTMKIAAGGQVSKTYSVKSSATASLGDSVRFNLGAYSSFEGVNYRHSQDLFYVVGTSTVPVSAPPVPVEPVEPVPLPEPPLTEGEPISLALITIAADSLVNNVYRLGVNIGYTASADTSVHFRKNIVRNPGFEVSTLRSNYVLHHFRTKDGNGKLIGEGSIQANQAQEFCWNTDWSNNGNLGQPIGTWNDADYEIMSGPLKGIKGVVQDFTYEADASGAPHYTFTLDKNLPRRPGNTDTILTVRKTFDDFDSTEKRPGSPGQRSLRLEPETGPGKTTLLNQLYDDGSSTVVEDGYSGKKMIVEGRWRLSFWAKAATPGDKVFISFVRPGTPGFLSEVVTLDKAGWQEYDIPFTVPVGTDARHTNAAPPVGLKISSVPDQYDRVYKDYRNRSQIWIDDVYLGEADNTNPTVFSDQAVAMLKELNPGVLRYWGGNLGEPLVNVLGSEWGRGMSRFATRAKTGNEYFSSLPEVLDLAKEIDADPWYVVPPTLTKEELKDLTTYVNSRAGEFNRIYLEYGNEMWGTGCGSDPFMGATVGFHLPKMADEAFEVMRDAGLSSKVKLIIGGQAAWVGRQSQIEANSDSHDITAIAPYYTMIEEGITNRPTPTVANLLDYIYASPLIRNKANNKTNQSSKIISQAGREPAIYEINFHDTGSFPPIALKNKILTGQAGGITLPLHMLHAMKESGIRIQTAFSFLQIYFRDTGGTMTRLWGIARDLDNIQAYRGTGLALSVANKAVFGDLIGSNVVGGGSWSRTMVDEFDRSKKADHVIPYLQSFAFKDGNRYGLIVFNVHQTATIKSKLDLPGVGGAGTRYQLYHPDPLATNERSVNLTIQEVPVTIDEITEYEFPPHSITSFTWSE</sequence>
<dbReference type="SUPFAM" id="SSF51445">
    <property type="entry name" value="(Trans)glycosidases"/>
    <property type="match status" value="1"/>
</dbReference>
<protein>
    <submittedName>
        <fullName evidence="3">Uncharacterized protein</fullName>
    </submittedName>
</protein>
<dbReference type="Gene3D" id="2.60.40.1180">
    <property type="entry name" value="Golgi alpha-mannosidase II"/>
    <property type="match status" value="1"/>
</dbReference>
<proteinExistence type="predicted"/>
<dbReference type="InterPro" id="IPR017853">
    <property type="entry name" value="GH"/>
</dbReference>
<organism evidence="3 4">
    <name type="scientific">Candidatus Vogelbacteria bacterium RIFOXYD1_FULL_46_19</name>
    <dbReference type="NCBI Taxonomy" id="1802439"/>
    <lineage>
        <taxon>Bacteria</taxon>
        <taxon>Candidatus Vogeliibacteriota</taxon>
    </lineage>
</organism>
<dbReference type="Proteomes" id="UP000177838">
    <property type="component" value="Unassembled WGS sequence"/>
</dbReference>
<evidence type="ECO:0000256" key="1">
    <source>
        <dbReference type="SAM" id="MobiDB-lite"/>
    </source>
</evidence>
<name>A0A1G2QHB5_9BACT</name>
<evidence type="ECO:0000313" key="3">
    <source>
        <dbReference type="EMBL" id="OHA59808.1"/>
    </source>
</evidence>
<feature type="transmembrane region" description="Helical" evidence="2">
    <location>
        <begin position="7"/>
        <end position="28"/>
    </location>
</feature>
<accession>A0A1G2QHB5</accession>